<dbReference type="Proteomes" id="UP000273854">
    <property type="component" value="Unassembled WGS sequence"/>
</dbReference>
<dbReference type="Pfam" id="PF07751">
    <property type="entry name" value="Abi_2"/>
    <property type="match status" value="1"/>
</dbReference>
<name>A0A3M5P2C9_PSEVI</name>
<evidence type="ECO:0000313" key="2">
    <source>
        <dbReference type="Proteomes" id="UP000273854"/>
    </source>
</evidence>
<sequence>MLVHLTAARLKTLEEFFKTTSESDLYGCYAWTQAVGAALLPILGDLEVSLRNALHRGLSQYYGNTESFEWMLKTRPNRSSPGGLTSWHKLSPRTHDDVLGAVEKIKKSKGKGCRVTVDDIVAKVAFGFWEAIVNGLKHNSHPKGMQARVLAVAFPSIPDLSNGVFGDPALVDRIASLLYQMRDVRNRIGHHDSLWKTAEFDAYGRRGFVPRRPRQTITSMRLLADQIAWFAGWIDPQISLYIKATPHWRHLQWLLTRDALFMYRENGGKAVNYEKTMLPAPVYKAKKATKRKQDRHDKVFGIRRRRLLRGMFY</sequence>
<dbReference type="InterPro" id="IPR011664">
    <property type="entry name" value="Abi_system_AbiD/AbiF-like"/>
</dbReference>
<dbReference type="RefSeq" id="WP_110746717.1">
    <property type="nucleotide sequence ID" value="NZ_RBTP01000062.1"/>
</dbReference>
<dbReference type="EMBL" id="RBTP01000062">
    <property type="protein sequence ID" value="RMT78860.1"/>
    <property type="molecule type" value="Genomic_DNA"/>
</dbReference>
<proteinExistence type="predicted"/>
<dbReference type="AlphaFoldDB" id="A0A3M5P2C9"/>
<dbReference type="OrthoDB" id="9813050at2"/>
<reference evidence="1 2" key="1">
    <citation type="submission" date="2018-08" db="EMBL/GenBank/DDBJ databases">
        <title>Recombination of ecologically and evolutionarily significant loci maintains genetic cohesion in the Pseudomonas syringae species complex.</title>
        <authorList>
            <person name="Dillon M."/>
            <person name="Thakur S."/>
            <person name="Almeida R.N.D."/>
            <person name="Weir B.S."/>
            <person name="Guttman D.S."/>
        </authorList>
    </citation>
    <scope>NUCLEOTIDE SEQUENCE [LARGE SCALE GENOMIC DNA]</scope>
    <source>
        <strain evidence="1 2">ICMP 19473</strain>
    </source>
</reference>
<organism evidence="1 2">
    <name type="scientific">Pseudomonas viridiflava</name>
    <name type="common">Phytomonas viridiflava</name>
    <dbReference type="NCBI Taxonomy" id="33069"/>
    <lineage>
        <taxon>Bacteria</taxon>
        <taxon>Pseudomonadati</taxon>
        <taxon>Pseudomonadota</taxon>
        <taxon>Gammaproteobacteria</taxon>
        <taxon>Pseudomonadales</taxon>
        <taxon>Pseudomonadaceae</taxon>
        <taxon>Pseudomonas</taxon>
    </lineage>
</organism>
<evidence type="ECO:0008006" key="3">
    <source>
        <dbReference type="Google" id="ProtNLM"/>
    </source>
</evidence>
<evidence type="ECO:0000313" key="1">
    <source>
        <dbReference type="EMBL" id="RMT78860.1"/>
    </source>
</evidence>
<gene>
    <name evidence="1" type="ORF">ALP40_03082</name>
</gene>
<protein>
    <recommendedName>
        <fullName evidence="3">Abi-like protein</fullName>
    </recommendedName>
</protein>
<accession>A0A3M5P2C9</accession>
<comment type="caution">
    <text evidence="1">The sequence shown here is derived from an EMBL/GenBank/DDBJ whole genome shotgun (WGS) entry which is preliminary data.</text>
</comment>